<evidence type="ECO:0000256" key="6">
    <source>
        <dbReference type="SAM" id="MobiDB-lite"/>
    </source>
</evidence>
<keyword evidence="3 5" id="KW-0378">Hydrolase</keyword>
<reference evidence="7 8" key="1">
    <citation type="submission" date="2021-10" db="EMBL/GenBank/DDBJ databases">
        <title>Anaerobic single-cell dispensing facilitates the cultivation of human gut bacteria.</title>
        <authorList>
            <person name="Afrizal A."/>
        </authorList>
    </citation>
    <scope>NUCLEOTIDE SEQUENCE [LARGE SCALE GENOMIC DNA]</scope>
    <source>
        <strain evidence="7 8">CLA-AA-H200</strain>
    </source>
</reference>
<dbReference type="EMBL" id="JAJEQX010000015">
    <property type="protein sequence ID" value="MCC2254647.1"/>
    <property type="molecule type" value="Genomic_DNA"/>
</dbReference>
<feature type="region of interest" description="Disordered" evidence="6">
    <location>
        <begin position="284"/>
        <end position="311"/>
    </location>
</feature>
<dbReference type="Proteomes" id="UP001198151">
    <property type="component" value="Unassembled WGS sequence"/>
</dbReference>
<gene>
    <name evidence="7" type="ORF">LKD70_09480</name>
</gene>
<proteinExistence type="inferred from homology"/>
<evidence type="ECO:0000313" key="7">
    <source>
        <dbReference type="EMBL" id="MCC2254647.1"/>
    </source>
</evidence>
<dbReference type="CDD" id="cd08998">
    <property type="entry name" value="GH43_Arb43a-like"/>
    <property type="match status" value="1"/>
</dbReference>
<dbReference type="Gene3D" id="2.115.10.20">
    <property type="entry name" value="Glycosyl hydrolase domain, family 43"/>
    <property type="match status" value="1"/>
</dbReference>
<evidence type="ECO:0000256" key="5">
    <source>
        <dbReference type="RuleBase" id="RU361187"/>
    </source>
</evidence>
<dbReference type="Pfam" id="PF04616">
    <property type="entry name" value="Glyco_hydro_43"/>
    <property type="match status" value="1"/>
</dbReference>
<dbReference type="InterPro" id="IPR023296">
    <property type="entry name" value="Glyco_hydro_beta-prop_sf"/>
</dbReference>
<comment type="pathway">
    <text evidence="1">Glycan metabolism; L-arabinan degradation.</text>
</comment>
<dbReference type="RefSeq" id="WP_227707791.1">
    <property type="nucleotide sequence ID" value="NZ_JAJEQX010000015.1"/>
</dbReference>
<dbReference type="InterPro" id="IPR006710">
    <property type="entry name" value="Glyco_hydro_43"/>
</dbReference>
<evidence type="ECO:0000256" key="4">
    <source>
        <dbReference type="ARBA" id="ARBA00023295"/>
    </source>
</evidence>
<name>A0ABS8FZM8_9FIRM</name>
<keyword evidence="4 5" id="KW-0326">Glycosidase</keyword>
<sequence length="463" mass="51732">MERTLRLNDTDVSENPAVWSHDPSMMWDPESRRYYSYSTDVYRPESGLCEKRGIPVRSSDDLVHFKYEGTVLSQKAAEEGADNGDYPETEGFWAPFAEYVHGEYRLYYSATKAFGSSESRIWLAVADGPLGPFENRGVVVDTWGTDDTYPNGIDPHIVRDGGKCFLVYGSFFGGIYIKELDEKTGLPADKDPRSLGKCISRKPDDATSDGPEGAAVIYVPETGYFYLFQSYGWLGDDYDIRVGRSRHAEGPYTDVDGADLRGESMGLKLAGSYCFRAENPCVKTDENADGNADRNADGNADRNTDENGWEWGGIRGPGHGVPFYDPVSKRYFFVHHFRDGASVNRVYDEEEQRASYTVHYMMVRPMFFVDGWPVFGPEPYQGEKFEPLSPEEAKGTGEGLTFAAADNRMTFSGETEMEDAEGCTGNCVIYRCPDFENGGTVTVVTGIDNSGLAYWKKFMYSIV</sequence>
<comment type="similarity">
    <text evidence="2 5">Belongs to the glycosyl hydrolase 43 family.</text>
</comment>
<accession>A0ABS8FZM8</accession>
<keyword evidence="8" id="KW-1185">Reference proteome</keyword>
<dbReference type="PANTHER" id="PTHR43301:SF3">
    <property type="entry name" value="ARABINAN ENDO-1,5-ALPHA-L-ARABINOSIDASE A-RELATED"/>
    <property type="match status" value="1"/>
</dbReference>
<comment type="caution">
    <text evidence="7">The sequence shown here is derived from an EMBL/GenBank/DDBJ whole genome shotgun (WGS) entry which is preliminary data.</text>
</comment>
<evidence type="ECO:0000256" key="1">
    <source>
        <dbReference type="ARBA" id="ARBA00004834"/>
    </source>
</evidence>
<dbReference type="SUPFAM" id="SSF75005">
    <property type="entry name" value="Arabinanase/levansucrase/invertase"/>
    <property type="match status" value="1"/>
</dbReference>
<evidence type="ECO:0000256" key="2">
    <source>
        <dbReference type="ARBA" id="ARBA00009865"/>
    </source>
</evidence>
<dbReference type="InterPro" id="IPR050727">
    <property type="entry name" value="GH43_arabinanases"/>
</dbReference>
<evidence type="ECO:0000313" key="8">
    <source>
        <dbReference type="Proteomes" id="UP001198151"/>
    </source>
</evidence>
<organism evidence="7 8">
    <name type="scientific">Ruminococcus turbiniformis</name>
    <dbReference type="NCBI Taxonomy" id="2881258"/>
    <lineage>
        <taxon>Bacteria</taxon>
        <taxon>Bacillati</taxon>
        <taxon>Bacillota</taxon>
        <taxon>Clostridia</taxon>
        <taxon>Eubacteriales</taxon>
        <taxon>Oscillospiraceae</taxon>
        <taxon>Ruminococcus</taxon>
    </lineage>
</organism>
<protein>
    <submittedName>
        <fullName evidence="7">Arabinan endo-1,5-alpha-L-arabinosidase</fullName>
    </submittedName>
</protein>
<dbReference type="PANTHER" id="PTHR43301">
    <property type="entry name" value="ARABINAN ENDO-1,5-ALPHA-L-ARABINOSIDASE"/>
    <property type="match status" value="1"/>
</dbReference>
<feature type="compositionally biased region" description="Basic and acidic residues" evidence="6">
    <location>
        <begin position="284"/>
        <end position="305"/>
    </location>
</feature>
<evidence type="ECO:0000256" key="3">
    <source>
        <dbReference type="ARBA" id="ARBA00022801"/>
    </source>
</evidence>